<reference evidence="2" key="1">
    <citation type="submission" date="2020-12" db="EMBL/GenBank/DDBJ databases">
        <authorList>
            <person name="Huq M.A."/>
        </authorList>
    </citation>
    <scope>NUCLEOTIDE SEQUENCE</scope>
    <source>
        <strain evidence="2">MAHUQ-46</strain>
    </source>
</reference>
<feature type="compositionally biased region" description="Low complexity" evidence="1">
    <location>
        <begin position="9"/>
        <end position="26"/>
    </location>
</feature>
<dbReference type="Proteomes" id="UP000640274">
    <property type="component" value="Unassembled WGS sequence"/>
</dbReference>
<dbReference type="AlphaFoldDB" id="A0A934JBJ4"/>
<comment type="caution">
    <text evidence="2">The sequence shown here is derived from an EMBL/GenBank/DDBJ whole genome shotgun (WGS) entry which is preliminary data.</text>
</comment>
<proteinExistence type="predicted"/>
<dbReference type="EMBL" id="JAELUP010000107">
    <property type="protein sequence ID" value="MBJ6363793.1"/>
    <property type="molecule type" value="Genomic_DNA"/>
</dbReference>
<keyword evidence="3" id="KW-1185">Reference proteome</keyword>
<sequence length="85" mass="8960">MSEEREQIAGNGQQAAANNRLTANNRPDSGKRDGAEDSVTGEHGKLPASSSAVTQPDVPVSGADPQWQELYAAIRKAVLELRSGT</sequence>
<feature type="compositionally biased region" description="Basic and acidic residues" evidence="1">
    <location>
        <begin position="28"/>
        <end position="45"/>
    </location>
</feature>
<accession>A0A934JBJ4</accession>
<feature type="region of interest" description="Disordered" evidence="1">
    <location>
        <begin position="1"/>
        <end position="63"/>
    </location>
</feature>
<protein>
    <submittedName>
        <fullName evidence="2">Uncharacterized protein</fullName>
    </submittedName>
</protein>
<evidence type="ECO:0000313" key="3">
    <source>
        <dbReference type="Proteomes" id="UP000640274"/>
    </source>
</evidence>
<dbReference type="RefSeq" id="WP_199021389.1">
    <property type="nucleotide sequence ID" value="NZ_JAELUP010000107.1"/>
</dbReference>
<gene>
    <name evidence="2" type="ORF">JFN88_21505</name>
</gene>
<name>A0A934JBJ4_9BACL</name>
<organism evidence="2 3">
    <name type="scientific">Paenibacillus roseus</name>
    <dbReference type="NCBI Taxonomy" id="2798579"/>
    <lineage>
        <taxon>Bacteria</taxon>
        <taxon>Bacillati</taxon>
        <taxon>Bacillota</taxon>
        <taxon>Bacilli</taxon>
        <taxon>Bacillales</taxon>
        <taxon>Paenibacillaceae</taxon>
        <taxon>Paenibacillus</taxon>
    </lineage>
</organism>
<evidence type="ECO:0000313" key="2">
    <source>
        <dbReference type="EMBL" id="MBJ6363793.1"/>
    </source>
</evidence>
<evidence type="ECO:0000256" key="1">
    <source>
        <dbReference type="SAM" id="MobiDB-lite"/>
    </source>
</evidence>